<proteinExistence type="predicted"/>
<dbReference type="Proteomes" id="UP001385499">
    <property type="component" value="Unassembled WGS sequence"/>
</dbReference>
<dbReference type="RefSeq" id="WP_340276572.1">
    <property type="nucleotide sequence ID" value="NZ_JBAKIA010000016.1"/>
</dbReference>
<protein>
    <submittedName>
        <fullName evidence="1">Uncharacterized protein</fullName>
    </submittedName>
</protein>
<organism evidence="1 2">
    <name type="scientific">Roseibium algae</name>
    <dbReference type="NCBI Taxonomy" id="3123038"/>
    <lineage>
        <taxon>Bacteria</taxon>
        <taxon>Pseudomonadati</taxon>
        <taxon>Pseudomonadota</taxon>
        <taxon>Alphaproteobacteria</taxon>
        <taxon>Hyphomicrobiales</taxon>
        <taxon>Stappiaceae</taxon>
        <taxon>Roseibium</taxon>
    </lineage>
</organism>
<comment type="caution">
    <text evidence="1">The sequence shown here is derived from an EMBL/GenBank/DDBJ whole genome shotgun (WGS) entry which is preliminary data.</text>
</comment>
<evidence type="ECO:0000313" key="1">
    <source>
        <dbReference type="EMBL" id="MEJ8476175.1"/>
    </source>
</evidence>
<name>A0ABU8TRK5_9HYPH</name>
<accession>A0ABU8TRK5</accession>
<reference evidence="1 2" key="1">
    <citation type="submission" date="2024-02" db="EMBL/GenBank/DDBJ databases">
        <title>Roseibium algae sp. nov., isolated from marine alga (Grateloupia sp.), showing potential in myo-inositol conversion.</title>
        <authorList>
            <person name="Wang Y."/>
        </authorList>
    </citation>
    <scope>NUCLEOTIDE SEQUENCE [LARGE SCALE GENOMIC DNA]</scope>
    <source>
        <strain evidence="1 2">H3510</strain>
    </source>
</reference>
<keyword evidence="2" id="KW-1185">Reference proteome</keyword>
<dbReference type="EMBL" id="JBAKIA010000016">
    <property type="protein sequence ID" value="MEJ8476175.1"/>
    <property type="molecule type" value="Genomic_DNA"/>
</dbReference>
<gene>
    <name evidence="1" type="ORF">V6575_18955</name>
</gene>
<sequence length="56" mass="6098">MKNDPERACSGTILIKNLKVWVIIDEAGNGQFCVEGKPAGGELVISKKLPIWNSTQ</sequence>
<evidence type="ECO:0000313" key="2">
    <source>
        <dbReference type="Proteomes" id="UP001385499"/>
    </source>
</evidence>